<evidence type="ECO:0000256" key="4">
    <source>
        <dbReference type="ARBA" id="ARBA00022989"/>
    </source>
</evidence>
<dbReference type="PANTHER" id="PTHR30341">
    <property type="entry name" value="SODIUM ION/PROTON ANTIPORTER NHAA-RELATED"/>
    <property type="match status" value="1"/>
</dbReference>
<comment type="subcellular location">
    <subcellularLocation>
        <location evidence="1">Cell inner membrane</location>
        <topology evidence="1">Multi-pass membrane protein</topology>
    </subcellularLocation>
    <subcellularLocation>
        <location evidence="7">Cell membrane</location>
        <topology evidence="7">Multi-pass membrane protein</topology>
    </subcellularLocation>
</comment>
<dbReference type="AlphaFoldDB" id="A0A198UMN5"/>
<dbReference type="NCBIfam" id="NF007111">
    <property type="entry name" value="PRK09560.1"/>
    <property type="match status" value="1"/>
</dbReference>
<feature type="transmembrane region" description="Helical" evidence="7">
    <location>
        <begin position="363"/>
        <end position="380"/>
    </location>
</feature>
<dbReference type="GO" id="GO:0006885">
    <property type="term" value="P:regulation of pH"/>
    <property type="evidence" value="ECO:0007669"/>
    <property type="project" value="UniProtKB-UniRule"/>
</dbReference>
<feature type="transmembrane region" description="Helical" evidence="7">
    <location>
        <begin position="330"/>
        <end position="351"/>
    </location>
</feature>
<keyword evidence="4 7" id="KW-1133">Transmembrane helix</keyword>
<keyword evidence="7" id="KW-0406">Ion transport</keyword>
<comment type="function">
    <text evidence="7">Na(+)/H(+) antiporter that extrudes sodium in exchange for external protons.</text>
</comment>
<dbReference type="NCBIfam" id="TIGR00773">
    <property type="entry name" value="NhaA"/>
    <property type="match status" value="1"/>
</dbReference>
<keyword evidence="5 7" id="KW-0472">Membrane</keyword>
<dbReference type="RefSeq" id="WP_064610881.1">
    <property type="nucleotide sequence ID" value="NZ_LXHB01000061.1"/>
</dbReference>
<evidence type="ECO:0000256" key="6">
    <source>
        <dbReference type="ARBA" id="ARBA00023201"/>
    </source>
</evidence>
<dbReference type="GO" id="GO:0015385">
    <property type="term" value="F:sodium:proton antiporter activity"/>
    <property type="evidence" value="ECO:0007669"/>
    <property type="project" value="UniProtKB-UniRule"/>
</dbReference>
<comment type="catalytic activity">
    <reaction evidence="7">
        <text>Na(+)(in) + 2 H(+)(out) = Na(+)(out) + 2 H(+)(in)</text>
        <dbReference type="Rhea" id="RHEA:29251"/>
        <dbReference type="ChEBI" id="CHEBI:15378"/>
        <dbReference type="ChEBI" id="CHEBI:29101"/>
    </reaction>
</comment>
<keyword evidence="7" id="KW-0050">Antiport</keyword>
<keyword evidence="2 7" id="KW-1003">Cell membrane</keyword>
<evidence type="ECO:0000256" key="5">
    <source>
        <dbReference type="ARBA" id="ARBA00023136"/>
    </source>
</evidence>
<dbReference type="HAMAP" id="MF_01844">
    <property type="entry name" value="NhaA"/>
    <property type="match status" value="1"/>
</dbReference>
<keyword evidence="6 7" id="KW-0739">Sodium transport</keyword>
<evidence type="ECO:0000256" key="3">
    <source>
        <dbReference type="ARBA" id="ARBA00022692"/>
    </source>
</evidence>
<evidence type="ECO:0000313" key="8">
    <source>
        <dbReference type="EMBL" id="OAU97605.1"/>
    </source>
</evidence>
<dbReference type="Gene3D" id="1.20.1530.10">
    <property type="entry name" value="Na+/H+ antiporter like domain"/>
    <property type="match status" value="1"/>
</dbReference>
<reference evidence="8 9" key="1">
    <citation type="journal article" date="2016" name="Genome Biol. Evol.">
        <title>Comparative Genomic Analyses of the Moraxella catarrhalis Serosensitive and Seroresistant Lineages Demonstrate Their Independent Evolution.</title>
        <authorList>
            <person name="Earl J.P."/>
            <person name="de Vries S.P."/>
            <person name="Ahmed A."/>
            <person name="Powell E."/>
            <person name="Schultz M.P."/>
            <person name="Hermans P.W."/>
            <person name="Hill D.J."/>
            <person name="Zhou Z."/>
            <person name="Constantinidou C.I."/>
            <person name="Hu F.Z."/>
            <person name="Bootsma H.J."/>
            <person name="Ehrlich G.D."/>
        </authorList>
    </citation>
    <scope>NUCLEOTIDE SEQUENCE [LARGE SCALE GENOMIC DNA]</scope>
    <source>
        <strain evidence="8 9">Z7542</strain>
    </source>
</reference>
<dbReference type="PATRIC" id="fig|480.237.peg.296"/>
<comment type="caution">
    <text evidence="8">The sequence shown here is derived from an EMBL/GenBank/DDBJ whole genome shotgun (WGS) entry which is preliminary data.</text>
</comment>
<evidence type="ECO:0000313" key="9">
    <source>
        <dbReference type="Proteomes" id="UP000078228"/>
    </source>
</evidence>
<feature type="transmembrane region" description="Helical" evidence="7">
    <location>
        <begin position="126"/>
        <end position="144"/>
    </location>
</feature>
<feature type="transmembrane region" description="Helical" evidence="7">
    <location>
        <begin position="292"/>
        <end position="318"/>
    </location>
</feature>
<name>A0A198UMN5_MORCA</name>
<dbReference type="Pfam" id="PF06965">
    <property type="entry name" value="Na_H_antiport_1"/>
    <property type="match status" value="1"/>
</dbReference>
<accession>A0A198UMN5</accession>
<dbReference type="EMBL" id="LXHC01000006">
    <property type="protein sequence ID" value="OAU97605.1"/>
    <property type="molecule type" value="Genomic_DNA"/>
</dbReference>
<evidence type="ECO:0000256" key="7">
    <source>
        <dbReference type="HAMAP-Rule" id="MF_01844"/>
    </source>
</evidence>
<dbReference type="InterPro" id="IPR004670">
    <property type="entry name" value="NhaA"/>
</dbReference>
<dbReference type="GO" id="GO:0005886">
    <property type="term" value="C:plasma membrane"/>
    <property type="evidence" value="ECO:0007669"/>
    <property type="project" value="UniProtKB-SubCell"/>
</dbReference>
<comment type="similarity">
    <text evidence="7">Belongs to the NhaA Na(+)/H(+) (TC 2.A.33) antiporter family.</text>
</comment>
<keyword evidence="7" id="KW-0813">Transport</keyword>
<dbReference type="InterPro" id="IPR023171">
    <property type="entry name" value="Na/H_antiporter_dom_sf"/>
</dbReference>
<feature type="transmembrane region" description="Helical" evidence="7">
    <location>
        <begin position="181"/>
        <end position="197"/>
    </location>
</feature>
<dbReference type="OrthoDB" id="9808135at2"/>
<sequence>MFAQFKRFLELEAAGGIVLAAAALLAMIIANSPLDEMYHAFIHAPVVVQIGTFQIAKDAHHWINDGLMAIFFFLVGLELKREALIGELSDVKQILMPALAAVGGMVMPALIYAAFNHSNPEQLAGWAIPAATDIAFALGVLSLLGNRVPNALKVFLVSIAIFDDLGAIVIIALFYTSDLSLSSLAVAGVCFPFLFILNKMNVVRLTPYLLIGLVMWAAFLKSGVHATLAGVLLAFFIPLRDKSDPEHSPLEELEHDLHNTVAFGVLPLFAFANAGIGLAGTGIDSLLHSVPLGIAAGLFIGKQIGVMAAVFLCLKFGLASLPKGTTIKQLYGVSLLCGIGFTMSLFISGLAFGDAPKDFDPRLGIILGSIISGVIGYVILRGNIPNADHPVLAKDAGEGFIPAQHDTQA</sequence>
<feature type="transmembrane region" description="Helical" evidence="7">
    <location>
        <begin position="91"/>
        <end position="114"/>
    </location>
</feature>
<dbReference type="eggNOG" id="COG3004">
    <property type="taxonomic scope" value="Bacteria"/>
</dbReference>
<feature type="transmembrane region" description="Helical" evidence="7">
    <location>
        <begin position="257"/>
        <end position="280"/>
    </location>
</feature>
<gene>
    <name evidence="7" type="primary">nhaA</name>
    <name evidence="8" type="ORF">AO384_0641</name>
</gene>
<keyword evidence="7" id="KW-0915">Sodium</keyword>
<dbReference type="Proteomes" id="UP000078228">
    <property type="component" value="Unassembled WGS sequence"/>
</dbReference>
<keyword evidence="3 7" id="KW-0812">Transmembrane</keyword>
<protein>
    <recommendedName>
        <fullName evidence="7">Na(+)/H(+) antiporter NhaA</fullName>
    </recommendedName>
    <alternativeName>
        <fullName evidence="7">Sodium/proton antiporter NhaA</fullName>
    </alternativeName>
</protein>
<feature type="transmembrane region" description="Helical" evidence="7">
    <location>
        <begin position="13"/>
        <end position="30"/>
    </location>
</feature>
<dbReference type="PANTHER" id="PTHR30341:SF0">
    <property type="entry name" value="NA(+)_H(+) ANTIPORTER NHAA"/>
    <property type="match status" value="1"/>
</dbReference>
<dbReference type="NCBIfam" id="NF007112">
    <property type="entry name" value="PRK09561.1"/>
    <property type="match status" value="1"/>
</dbReference>
<organism evidence="8 9">
    <name type="scientific">Moraxella catarrhalis</name>
    <name type="common">Branhamella catarrhalis</name>
    <dbReference type="NCBI Taxonomy" id="480"/>
    <lineage>
        <taxon>Bacteria</taxon>
        <taxon>Pseudomonadati</taxon>
        <taxon>Pseudomonadota</taxon>
        <taxon>Gammaproteobacteria</taxon>
        <taxon>Moraxellales</taxon>
        <taxon>Moraxellaceae</taxon>
        <taxon>Moraxella</taxon>
    </lineage>
</organism>
<evidence type="ECO:0000256" key="1">
    <source>
        <dbReference type="ARBA" id="ARBA00004429"/>
    </source>
</evidence>
<proteinExistence type="inferred from homology"/>
<feature type="transmembrane region" description="Helical" evidence="7">
    <location>
        <begin position="209"/>
        <end position="237"/>
    </location>
</feature>
<evidence type="ECO:0000256" key="2">
    <source>
        <dbReference type="ARBA" id="ARBA00022475"/>
    </source>
</evidence>
<feature type="transmembrane region" description="Helical" evidence="7">
    <location>
        <begin position="151"/>
        <end position="175"/>
    </location>
</feature>
<keyword evidence="9" id="KW-1185">Reference proteome</keyword>